<keyword evidence="1" id="KW-0547">Nucleotide-binding</keyword>
<reference evidence="5" key="1">
    <citation type="submission" date="2019-11" db="EMBL/GenBank/DDBJ databases">
        <authorList>
            <person name="Feng L."/>
        </authorList>
    </citation>
    <scope>NUCLEOTIDE SEQUENCE</scope>
    <source>
        <strain evidence="5">VdisparLFYP95</strain>
    </source>
</reference>
<proteinExistence type="predicted"/>
<dbReference type="SMART" id="SM00797">
    <property type="entry name" value="AHS2"/>
    <property type="match status" value="1"/>
</dbReference>
<protein>
    <submittedName>
        <fullName evidence="5">KipI antagonist</fullName>
    </submittedName>
</protein>
<dbReference type="Pfam" id="PF02626">
    <property type="entry name" value="CT_A_B"/>
    <property type="match status" value="1"/>
</dbReference>
<evidence type="ECO:0000313" key="5">
    <source>
        <dbReference type="EMBL" id="VYU08215.1"/>
    </source>
</evidence>
<dbReference type="InterPro" id="IPR029000">
    <property type="entry name" value="Cyclophilin-like_dom_sf"/>
</dbReference>
<evidence type="ECO:0000259" key="4">
    <source>
        <dbReference type="SMART" id="SM00797"/>
    </source>
</evidence>
<keyword evidence="2" id="KW-0378">Hydrolase</keyword>
<dbReference type="NCBIfam" id="TIGR00724">
    <property type="entry name" value="urea_amlyse_rel"/>
    <property type="match status" value="1"/>
</dbReference>
<name>A0A6N3BVY6_9FIRM</name>
<accession>A0A6N3BVY6</accession>
<dbReference type="PANTHER" id="PTHR43309">
    <property type="entry name" value="5-OXOPROLINASE SUBUNIT C"/>
    <property type="match status" value="1"/>
</dbReference>
<dbReference type="InterPro" id="IPR052708">
    <property type="entry name" value="PxpC"/>
</dbReference>
<dbReference type="PANTHER" id="PTHR43309:SF5">
    <property type="entry name" value="5-OXOPROLINASE SUBUNIT C"/>
    <property type="match status" value="1"/>
</dbReference>
<feature type="domain" description="Carboxyltransferase" evidence="4">
    <location>
        <begin position="32"/>
        <end position="323"/>
    </location>
</feature>
<gene>
    <name evidence="5" type="primary">kipA</name>
    <name evidence="5" type="ORF">VDLFYP95_01464</name>
</gene>
<keyword evidence="3" id="KW-0067">ATP-binding</keyword>
<evidence type="ECO:0000256" key="2">
    <source>
        <dbReference type="ARBA" id="ARBA00022801"/>
    </source>
</evidence>
<dbReference type="AlphaFoldDB" id="A0A6N3BVY6"/>
<sequence>MAINEFNKLSIYVNAPGMYTTIQDKGRVGFQQYGMPVAGPMDSESYLLGQALVGNVETAGALECTLLPPTLTVNSTCIVAFTGADMEPTINSVRVPRYIPFVCHDGDVISGGFSQCGVRMYISFSGGIDVPSINGSVSTHTKAKIGGLEGRPLQKGDELGIKPFTRDDVHVCDYRGEGHTLFNTALYNRGGRECHEPLRVVLGDQAKHFTEKGIKTFSDNIYTLTVECDRMGFRLDGPEIEHVDSADIISDGAVFGSIQVPSNGHPIVLMADRQTTGGYTKIGTIITADLPRLSQLPVGDGINFNIVSIDEAQDIYRAYMDRLQKRIELAHEQSAYVFKLNNVI</sequence>
<organism evidence="5">
    <name type="scientific">Veillonella dispar</name>
    <dbReference type="NCBI Taxonomy" id="39778"/>
    <lineage>
        <taxon>Bacteria</taxon>
        <taxon>Bacillati</taxon>
        <taxon>Bacillota</taxon>
        <taxon>Negativicutes</taxon>
        <taxon>Veillonellales</taxon>
        <taxon>Veillonellaceae</taxon>
        <taxon>Veillonella</taxon>
    </lineage>
</organism>
<evidence type="ECO:0000256" key="1">
    <source>
        <dbReference type="ARBA" id="ARBA00022741"/>
    </source>
</evidence>
<dbReference type="GO" id="GO:0016787">
    <property type="term" value="F:hydrolase activity"/>
    <property type="evidence" value="ECO:0007669"/>
    <property type="project" value="UniProtKB-KW"/>
</dbReference>
<dbReference type="SUPFAM" id="SSF50891">
    <property type="entry name" value="Cyclophilin-like"/>
    <property type="match status" value="1"/>
</dbReference>
<dbReference type="EMBL" id="CACRUF010000032">
    <property type="protein sequence ID" value="VYU08215.1"/>
    <property type="molecule type" value="Genomic_DNA"/>
</dbReference>
<dbReference type="GO" id="GO:0005524">
    <property type="term" value="F:ATP binding"/>
    <property type="evidence" value="ECO:0007669"/>
    <property type="project" value="UniProtKB-KW"/>
</dbReference>
<evidence type="ECO:0000256" key="3">
    <source>
        <dbReference type="ARBA" id="ARBA00022840"/>
    </source>
</evidence>
<dbReference type="Gene3D" id="2.40.100.10">
    <property type="entry name" value="Cyclophilin-like"/>
    <property type="match status" value="1"/>
</dbReference>
<dbReference type="InterPro" id="IPR003778">
    <property type="entry name" value="CT_A_B"/>
</dbReference>